<reference evidence="1" key="1">
    <citation type="journal article" date="2014" name="Front. Microbiol.">
        <title>High frequency of phylogenetically diverse reductive dehalogenase-homologous genes in deep subseafloor sedimentary metagenomes.</title>
        <authorList>
            <person name="Kawai M."/>
            <person name="Futagami T."/>
            <person name="Toyoda A."/>
            <person name="Takaki Y."/>
            <person name="Nishi S."/>
            <person name="Hori S."/>
            <person name="Arai W."/>
            <person name="Tsubouchi T."/>
            <person name="Morono Y."/>
            <person name="Uchiyama I."/>
            <person name="Ito T."/>
            <person name="Fujiyama A."/>
            <person name="Inagaki F."/>
            <person name="Takami H."/>
        </authorList>
    </citation>
    <scope>NUCLEOTIDE SEQUENCE</scope>
    <source>
        <strain evidence="1">Expedition CK06-06</strain>
    </source>
</reference>
<sequence>MSLSKVRSWVDGLPKFERDLPLVILDNIAYSPNEVLSEVEAGTGLGAKLQGRVEVKAYGTPPDLEEALAEKRIETRLKRAPV</sequence>
<protein>
    <submittedName>
        <fullName evidence="1">Uncharacterized protein</fullName>
    </submittedName>
</protein>
<dbReference type="EMBL" id="BARV01006086">
    <property type="protein sequence ID" value="GAI07797.1"/>
    <property type="molecule type" value="Genomic_DNA"/>
</dbReference>
<organism evidence="1">
    <name type="scientific">marine sediment metagenome</name>
    <dbReference type="NCBI Taxonomy" id="412755"/>
    <lineage>
        <taxon>unclassified sequences</taxon>
        <taxon>metagenomes</taxon>
        <taxon>ecological metagenomes</taxon>
    </lineage>
</organism>
<dbReference type="AlphaFoldDB" id="X1KL52"/>
<name>X1KL52_9ZZZZ</name>
<evidence type="ECO:0000313" key="1">
    <source>
        <dbReference type="EMBL" id="GAI07797.1"/>
    </source>
</evidence>
<feature type="non-terminal residue" evidence="1">
    <location>
        <position position="82"/>
    </location>
</feature>
<proteinExistence type="predicted"/>
<accession>X1KL52</accession>
<comment type="caution">
    <text evidence="1">The sequence shown here is derived from an EMBL/GenBank/DDBJ whole genome shotgun (WGS) entry which is preliminary data.</text>
</comment>
<gene>
    <name evidence="1" type="ORF">S06H3_12437</name>
</gene>